<gene>
    <name evidence="8" type="ORF">GCM10025866_01890</name>
</gene>
<feature type="transmembrane region" description="Helical" evidence="6">
    <location>
        <begin position="306"/>
        <end position="326"/>
    </location>
</feature>
<reference evidence="9" key="1">
    <citation type="journal article" date="2019" name="Int. J. Syst. Evol. Microbiol.">
        <title>The Global Catalogue of Microorganisms (GCM) 10K type strain sequencing project: providing services to taxonomists for standard genome sequencing and annotation.</title>
        <authorList>
            <consortium name="The Broad Institute Genomics Platform"/>
            <consortium name="The Broad Institute Genome Sequencing Center for Infectious Disease"/>
            <person name="Wu L."/>
            <person name="Ma J."/>
        </authorList>
    </citation>
    <scope>NUCLEOTIDE SEQUENCE [LARGE SCALE GENOMIC DNA]</scope>
    <source>
        <strain evidence="9">NBRC 108725</strain>
    </source>
</reference>
<dbReference type="InterPro" id="IPR020846">
    <property type="entry name" value="MFS_dom"/>
</dbReference>
<feature type="transmembrane region" description="Helical" evidence="6">
    <location>
        <begin position="218"/>
        <end position="239"/>
    </location>
</feature>
<dbReference type="Pfam" id="PF07690">
    <property type="entry name" value="MFS_1"/>
    <property type="match status" value="1"/>
</dbReference>
<feature type="transmembrane region" description="Helical" evidence="6">
    <location>
        <begin position="12"/>
        <end position="37"/>
    </location>
</feature>
<dbReference type="InterPro" id="IPR050189">
    <property type="entry name" value="MFS_Efflux_Transporters"/>
</dbReference>
<keyword evidence="2" id="KW-1003">Cell membrane</keyword>
<dbReference type="RefSeq" id="WP_434017226.1">
    <property type="nucleotide sequence ID" value="NZ_AP027731.1"/>
</dbReference>
<feature type="transmembrane region" description="Helical" evidence="6">
    <location>
        <begin position="283"/>
        <end position="300"/>
    </location>
</feature>
<feature type="transmembrane region" description="Helical" evidence="6">
    <location>
        <begin position="251"/>
        <end position="276"/>
    </location>
</feature>
<dbReference type="PROSITE" id="PS50850">
    <property type="entry name" value="MFS"/>
    <property type="match status" value="1"/>
</dbReference>
<feature type="transmembrane region" description="Helical" evidence="6">
    <location>
        <begin position="87"/>
        <end position="113"/>
    </location>
</feature>
<name>A0ABM8G7X6_9MICO</name>
<comment type="subcellular location">
    <subcellularLocation>
        <location evidence="1">Cell membrane</location>
        <topology evidence="1">Multi-pass membrane protein</topology>
    </subcellularLocation>
</comment>
<evidence type="ECO:0000259" key="7">
    <source>
        <dbReference type="PROSITE" id="PS50850"/>
    </source>
</evidence>
<evidence type="ECO:0000256" key="4">
    <source>
        <dbReference type="ARBA" id="ARBA00022989"/>
    </source>
</evidence>
<feature type="transmembrane region" description="Helical" evidence="6">
    <location>
        <begin position="119"/>
        <end position="138"/>
    </location>
</feature>
<dbReference type="PANTHER" id="PTHR43124:SF3">
    <property type="entry name" value="CHLORAMPHENICOL EFFLUX PUMP RV0191"/>
    <property type="match status" value="1"/>
</dbReference>
<feature type="transmembrane region" description="Helical" evidence="6">
    <location>
        <begin position="347"/>
        <end position="368"/>
    </location>
</feature>
<dbReference type="CDD" id="cd17324">
    <property type="entry name" value="MFS_NepI_like"/>
    <property type="match status" value="1"/>
</dbReference>
<evidence type="ECO:0000256" key="2">
    <source>
        <dbReference type="ARBA" id="ARBA00022475"/>
    </source>
</evidence>
<feature type="domain" description="Major facilitator superfamily (MFS) profile" evidence="7">
    <location>
        <begin position="12"/>
        <end position="399"/>
    </location>
</feature>
<evidence type="ECO:0000256" key="3">
    <source>
        <dbReference type="ARBA" id="ARBA00022692"/>
    </source>
</evidence>
<feature type="transmembrane region" description="Helical" evidence="6">
    <location>
        <begin position="175"/>
        <end position="197"/>
    </location>
</feature>
<dbReference type="InterPro" id="IPR011701">
    <property type="entry name" value="MFS"/>
</dbReference>
<proteinExistence type="predicted"/>
<accession>A0ABM8G7X6</accession>
<evidence type="ECO:0000256" key="5">
    <source>
        <dbReference type="ARBA" id="ARBA00023136"/>
    </source>
</evidence>
<dbReference type="Gene3D" id="1.20.1250.20">
    <property type="entry name" value="MFS general substrate transporter like domains"/>
    <property type="match status" value="2"/>
</dbReference>
<dbReference type="SUPFAM" id="SSF103473">
    <property type="entry name" value="MFS general substrate transporter"/>
    <property type="match status" value="1"/>
</dbReference>
<sequence length="418" mass="41892">MPELSPARVRLALLALALGGFGIGCTEFVAMGLLPNLARDLLPDVYAASPATANGQAGALIAAYAMGVVVGAPTIAAFSARFARKKLLLVLLAVVTVATIASATLPSFGLVFAARFVAALPHGAYFGVASLVAASLLGPGKRGQGVAFVIGGLTIANVVGVPAITWLGQETGWRMAYVAVAAVFALTFLSVAAVVPAQPGNPGATVGHELKAFRRPQVWFALGIGSVGFSGLFAVYTYISPIATDVTGLPLAVVPIVLVVFGLGMTVGNFAGGWFVDRGVKRALLVAFGGTIVALAVLLFTVSTAAGLFACCFLLGAAIGGGSIAIQVRLLDVAGDSQTIAAAVNHSALNIGNTLGAALGGAVVAAGLGYVAPVGVGLALSVVGVLLAIVSFTVEARQRRRIPAAAPARSRELVSDPA</sequence>
<dbReference type="EMBL" id="AP027731">
    <property type="protein sequence ID" value="BDZ44280.1"/>
    <property type="molecule type" value="Genomic_DNA"/>
</dbReference>
<evidence type="ECO:0000313" key="9">
    <source>
        <dbReference type="Proteomes" id="UP001321498"/>
    </source>
</evidence>
<dbReference type="Proteomes" id="UP001321498">
    <property type="component" value="Chromosome"/>
</dbReference>
<evidence type="ECO:0000313" key="8">
    <source>
        <dbReference type="EMBL" id="BDZ44280.1"/>
    </source>
</evidence>
<dbReference type="InterPro" id="IPR036259">
    <property type="entry name" value="MFS_trans_sf"/>
</dbReference>
<keyword evidence="3 6" id="KW-0812">Transmembrane</keyword>
<keyword evidence="9" id="KW-1185">Reference proteome</keyword>
<feature type="transmembrane region" description="Helical" evidence="6">
    <location>
        <begin position="57"/>
        <end position="80"/>
    </location>
</feature>
<protein>
    <submittedName>
        <fullName evidence="8">Permease of the major facilitator superfamily protein</fullName>
    </submittedName>
</protein>
<evidence type="ECO:0000256" key="1">
    <source>
        <dbReference type="ARBA" id="ARBA00004651"/>
    </source>
</evidence>
<feature type="transmembrane region" description="Helical" evidence="6">
    <location>
        <begin position="145"/>
        <end position="169"/>
    </location>
</feature>
<organism evidence="8 9">
    <name type="scientific">Naasia aerilata</name>
    <dbReference type="NCBI Taxonomy" id="1162966"/>
    <lineage>
        <taxon>Bacteria</taxon>
        <taxon>Bacillati</taxon>
        <taxon>Actinomycetota</taxon>
        <taxon>Actinomycetes</taxon>
        <taxon>Micrococcales</taxon>
        <taxon>Microbacteriaceae</taxon>
        <taxon>Naasia</taxon>
    </lineage>
</organism>
<keyword evidence="5 6" id="KW-0472">Membrane</keyword>
<feature type="transmembrane region" description="Helical" evidence="6">
    <location>
        <begin position="374"/>
        <end position="394"/>
    </location>
</feature>
<dbReference type="PANTHER" id="PTHR43124">
    <property type="entry name" value="PURINE EFFLUX PUMP PBUE"/>
    <property type="match status" value="1"/>
</dbReference>
<keyword evidence="4 6" id="KW-1133">Transmembrane helix</keyword>
<evidence type="ECO:0000256" key="6">
    <source>
        <dbReference type="SAM" id="Phobius"/>
    </source>
</evidence>